<reference evidence="2 3" key="1">
    <citation type="submission" date="2019-07" db="EMBL/GenBank/DDBJ databases">
        <title>Genomic Encyclopedia of Archaeal and Bacterial Type Strains, Phase II (KMG-II): from individual species to whole genera.</title>
        <authorList>
            <person name="Goeker M."/>
        </authorList>
    </citation>
    <scope>NUCLEOTIDE SEQUENCE [LARGE SCALE GENOMIC DNA]</scope>
    <source>
        <strain evidence="2 3">DSM 21935</strain>
    </source>
</reference>
<evidence type="ECO:0000313" key="3">
    <source>
        <dbReference type="Proteomes" id="UP000324595"/>
    </source>
</evidence>
<protein>
    <submittedName>
        <fullName evidence="2">DinB superfamily protein</fullName>
    </submittedName>
</protein>
<dbReference type="AlphaFoldDB" id="A0A5D3YFQ1"/>
<evidence type="ECO:0000313" key="2">
    <source>
        <dbReference type="EMBL" id="TYP91938.1"/>
    </source>
</evidence>
<dbReference type="OrthoDB" id="9793216at2"/>
<name>A0A5D3YFQ1_9BACT</name>
<sequence length="185" mass="21552">MSLFDWEDNHPQPDEYGTFYRGYIEQVTSSNVLQMLIQQGQETYTLIQQLTPKQASYRYADDKWSVKEVIGHLIDTERIMAYRALCISRGETKSLPGYDQDQYVAQANFEERSLQNLSSEYDTQRNANISLFNNLSEQQIMRKGTANDETVSVRALVYIIAGHERHHLNILEEKYNIDQSTNRSK</sequence>
<keyword evidence="3" id="KW-1185">Reference proteome</keyword>
<dbReference type="SUPFAM" id="SSF109854">
    <property type="entry name" value="DinB/YfiT-like putative metalloenzymes"/>
    <property type="match status" value="1"/>
</dbReference>
<comment type="caution">
    <text evidence="2">The sequence shown here is derived from an EMBL/GenBank/DDBJ whole genome shotgun (WGS) entry which is preliminary data.</text>
</comment>
<dbReference type="EMBL" id="VNHY01000004">
    <property type="protein sequence ID" value="TYP91938.1"/>
    <property type="molecule type" value="Genomic_DNA"/>
</dbReference>
<dbReference type="InterPro" id="IPR034660">
    <property type="entry name" value="DinB/YfiT-like"/>
</dbReference>
<evidence type="ECO:0000259" key="1">
    <source>
        <dbReference type="Pfam" id="PF12867"/>
    </source>
</evidence>
<dbReference type="Pfam" id="PF12867">
    <property type="entry name" value="DinB_2"/>
    <property type="match status" value="1"/>
</dbReference>
<feature type="domain" description="DinB-like" evidence="1">
    <location>
        <begin position="37"/>
        <end position="170"/>
    </location>
</feature>
<gene>
    <name evidence="2" type="ORF">LX73_2181</name>
</gene>
<organism evidence="2 3">
    <name type="scientific">Fodinibius salinus</name>
    <dbReference type="NCBI Taxonomy" id="860790"/>
    <lineage>
        <taxon>Bacteria</taxon>
        <taxon>Pseudomonadati</taxon>
        <taxon>Balneolota</taxon>
        <taxon>Balneolia</taxon>
        <taxon>Balneolales</taxon>
        <taxon>Balneolaceae</taxon>
        <taxon>Fodinibius</taxon>
    </lineage>
</organism>
<accession>A0A5D3YFQ1</accession>
<dbReference type="Gene3D" id="1.20.120.450">
    <property type="entry name" value="dinb family like domain"/>
    <property type="match status" value="1"/>
</dbReference>
<dbReference type="Proteomes" id="UP000324595">
    <property type="component" value="Unassembled WGS sequence"/>
</dbReference>
<proteinExistence type="predicted"/>
<dbReference type="InterPro" id="IPR024775">
    <property type="entry name" value="DinB-like"/>
</dbReference>
<dbReference type="RefSeq" id="WP_148899516.1">
    <property type="nucleotide sequence ID" value="NZ_VNHY01000004.1"/>
</dbReference>